<keyword evidence="2" id="KW-1185">Reference proteome</keyword>
<evidence type="ECO:0000313" key="2">
    <source>
        <dbReference type="Proteomes" id="UP000615593"/>
    </source>
</evidence>
<dbReference type="Proteomes" id="UP000615593">
    <property type="component" value="Unassembled WGS sequence"/>
</dbReference>
<protein>
    <submittedName>
        <fullName evidence="1">Uncharacterized protein</fullName>
    </submittedName>
</protein>
<gene>
    <name evidence="1" type="ORF">GCM10008088_10780</name>
</gene>
<dbReference type="EMBL" id="BMWY01000002">
    <property type="protein sequence ID" value="GGZ50845.1"/>
    <property type="molecule type" value="Genomic_DNA"/>
</dbReference>
<organism evidence="1 2">
    <name type="scientific">Mesonia mobilis</name>
    <dbReference type="NCBI Taxonomy" id="369791"/>
    <lineage>
        <taxon>Bacteria</taxon>
        <taxon>Pseudomonadati</taxon>
        <taxon>Bacteroidota</taxon>
        <taxon>Flavobacteriia</taxon>
        <taxon>Flavobacteriales</taxon>
        <taxon>Flavobacteriaceae</taxon>
        <taxon>Mesonia</taxon>
    </lineage>
</organism>
<sequence>MEFSKVIRVDFTKTSALAPGYATKIFTVVGAICGNCDIGNCLIASDPIKTIIIGITIANTGLCINRLNMIFKF</sequence>
<evidence type="ECO:0000313" key="1">
    <source>
        <dbReference type="EMBL" id="GGZ50845.1"/>
    </source>
</evidence>
<proteinExistence type="predicted"/>
<name>A0ABQ3BPR0_9FLAO</name>
<reference evidence="2" key="1">
    <citation type="journal article" date="2019" name="Int. J. Syst. Evol. Microbiol.">
        <title>The Global Catalogue of Microorganisms (GCM) 10K type strain sequencing project: providing services to taxonomists for standard genome sequencing and annotation.</title>
        <authorList>
            <consortium name="The Broad Institute Genomics Platform"/>
            <consortium name="The Broad Institute Genome Sequencing Center for Infectious Disease"/>
            <person name="Wu L."/>
            <person name="Ma J."/>
        </authorList>
    </citation>
    <scope>NUCLEOTIDE SEQUENCE [LARGE SCALE GENOMIC DNA]</scope>
    <source>
        <strain evidence="2">KCTC 12708</strain>
    </source>
</reference>
<comment type="caution">
    <text evidence="1">The sequence shown here is derived from an EMBL/GenBank/DDBJ whole genome shotgun (WGS) entry which is preliminary data.</text>
</comment>
<accession>A0ABQ3BPR0</accession>